<accession>A0AAV7VIU2</accession>
<sequence>MKALTGGSVKVAYQRTLLLGGRWIEIQQDNGCGACRVGGWLWRMAGTGLLVGICAGLTFSLSCPLSGDLGPLGRGLLLDGGAV</sequence>
<protein>
    <submittedName>
        <fullName evidence="1">Uncharacterized protein</fullName>
    </submittedName>
</protein>
<keyword evidence="2" id="KW-1185">Reference proteome</keyword>
<dbReference type="Proteomes" id="UP001066276">
    <property type="component" value="Chromosome 2_1"/>
</dbReference>
<dbReference type="EMBL" id="JANPWB010000003">
    <property type="protein sequence ID" value="KAJ1200594.1"/>
    <property type="molecule type" value="Genomic_DNA"/>
</dbReference>
<evidence type="ECO:0000313" key="2">
    <source>
        <dbReference type="Proteomes" id="UP001066276"/>
    </source>
</evidence>
<dbReference type="AlphaFoldDB" id="A0AAV7VIU2"/>
<comment type="caution">
    <text evidence="1">The sequence shown here is derived from an EMBL/GenBank/DDBJ whole genome shotgun (WGS) entry which is preliminary data.</text>
</comment>
<evidence type="ECO:0000313" key="1">
    <source>
        <dbReference type="EMBL" id="KAJ1200594.1"/>
    </source>
</evidence>
<gene>
    <name evidence="1" type="ORF">NDU88_004417</name>
</gene>
<proteinExistence type="predicted"/>
<reference evidence="1" key="1">
    <citation type="journal article" date="2022" name="bioRxiv">
        <title>Sequencing and chromosome-scale assembly of the giantPleurodeles waltlgenome.</title>
        <authorList>
            <person name="Brown T."/>
            <person name="Elewa A."/>
            <person name="Iarovenko S."/>
            <person name="Subramanian E."/>
            <person name="Araus A.J."/>
            <person name="Petzold A."/>
            <person name="Susuki M."/>
            <person name="Suzuki K.-i.T."/>
            <person name="Hayashi T."/>
            <person name="Toyoda A."/>
            <person name="Oliveira C."/>
            <person name="Osipova E."/>
            <person name="Leigh N.D."/>
            <person name="Simon A."/>
            <person name="Yun M.H."/>
        </authorList>
    </citation>
    <scope>NUCLEOTIDE SEQUENCE</scope>
    <source>
        <strain evidence="1">20211129_DDA</strain>
        <tissue evidence="1">Liver</tissue>
    </source>
</reference>
<organism evidence="1 2">
    <name type="scientific">Pleurodeles waltl</name>
    <name type="common">Iberian ribbed newt</name>
    <dbReference type="NCBI Taxonomy" id="8319"/>
    <lineage>
        <taxon>Eukaryota</taxon>
        <taxon>Metazoa</taxon>
        <taxon>Chordata</taxon>
        <taxon>Craniata</taxon>
        <taxon>Vertebrata</taxon>
        <taxon>Euteleostomi</taxon>
        <taxon>Amphibia</taxon>
        <taxon>Batrachia</taxon>
        <taxon>Caudata</taxon>
        <taxon>Salamandroidea</taxon>
        <taxon>Salamandridae</taxon>
        <taxon>Pleurodelinae</taxon>
        <taxon>Pleurodeles</taxon>
    </lineage>
</organism>
<name>A0AAV7VIU2_PLEWA</name>